<dbReference type="PANTHER" id="PTHR15140">
    <property type="entry name" value="TUBULIN-SPECIFIC CHAPERONE E"/>
    <property type="match status" value="1"/>
</dbReference>
<reference evidence="2 3" key="1">
    <citation type="submission" date="2023-03" db="EMBL/GenBank/DDBJ databases">
        <title>High-quality genome of Scylla paramamosain provides insights in environmental adaptation.</title>
        <authorList>
            <person name="Zhang L."/>
        </authorList>
    </citation>
    <scope>NUCLEOTIDE SEQUENCE [LARGE SCALE GENOMIC DNA]</scope>
    <source>
        <strain evidence="2">LZ_2023a</strain>
        <tissue evidence="2">Muscle</tissue>
    </source>
</reference>
<dbReference type="Proteomes" id="UP001487740">
    <property type="component" value="Unassembled WGS sequence"/>
</dbReference>
<organism evidence="2 3">
    <name type="scientific">Scylla paramamosain</name>
    <name type="common">Mud crab</name>
    <dbReference type="NCBI Taxonomy" id="85552"/>
    <lineage>
        <taxon>Eukaryota</taxon>
        <taxon>Metazoa</taxon>
        <taxon>Ecdysozoa</taxon>
        <taxon>Arthropoda</taxon>
        <taxon>Crustacea</taxon>
        <taxon>Multicrustacea</taxon>
        <taxon>Malacostraca</taxon>
        <taxon>Eumalacostraca</taxon>
        <taxon>Eucarida</taxon>
        <taxon>Decapoda</taxon>
        <taxon>Pleocyemata</taxon>
        <taxon>Brachyura</taxon>
        <taxon>Eubrachyura</taxon>
        <taxon>Portunoidea</taxon>
        <taxon>Portunidae</taxon>
        <taxon>Portuninae</taxon>
        <taxon>Scylla</taxon>
    </lineage>
</organism>
<dbReference type="InterPro" id="IPR000626">
    <property type="entry name" value="Ubiquitin-like_dom"/>
</dbReference>
<dbReference type="Gene3D" id="3.80.10.10">
    <property type="entry name" value="Ribonuclease Inhibitor"/>
    <property type="match status" value="2"/>
</dbReference>
<evidence type="ECO:0000313" key="2">
    <source>
        <dbReference type="EMBL" id="KAK8395855.1"/>
    </source>
</evidence>
<feature type="domain" description="Ubiquitin-like" evidence="1">
    <location>
        <begin position="334"/>
        <end position="390"/>
    </location>
</feature>
<proteinExistence type="predicted"/>
<comment type="caution">
    <text evidence="2">The sequence shown here is derived from an EMBL/GenBank/DDBJ whole genome shotgun (WGS) entry which is preliminary data.</text>
</comment>
<gene>
    <name evidence="2" type="ORF">O3P69_005750</name>
</gene>
<sequence>MPSLPEAVDMKYGDECPDAQVTEVACVALTLKRNGRQRLPSVLILSECDIEKAGDEEEVERKCEGVRELDLSRNKLKEWKEVFKILRHLPGLGFLNLSYNCFESPITDPSDVVSLTNLTRLVLNGTLLPWKDVHILLENAPRVEELHLCKNEYSKVERPKAKRYSSVSRIHFNNNPSSDWTEIETLGQMFPYLEVLILAECPLSQLKEGDRYHEYFPRLKYLSLNSTKICSWDSVDLVNLFPKLSELRLQQCPLYESYKDEERRQLTIARLWRVQRLNGGAMISPEERENAERAFIRYYMNSDMRPKRYDELVRQHGELQPLVEVSLRPQTEVQVTIRCGEIALERIISVYTRVVDLKKELEPQVGLPASKMRLFYLDKGGETCVSYAPEELKINTKQLYTINVHSGDEFIVEPKVPKV</sequence>
<protein>
    <recommendedName>
        <fullName evidence="1">Ubiquitin-like domain-containing protein</fullName>
    </recommendedName>
</protein>
<evidence type="ECO:0000313" key="3">
    <source>
        <dbReference type="Proteomes" id="UP001487740"/>
    </source>
</evidence>
<keyword evidence="3" id="KW-1185">Reference proteome</keyword>
<dbReference type="AlphaFoldDB" id="A0AAW0U803"/>
<dbReference type="InterPro" id="IPR029071">
    <property type="entry name" value="Ubiquitin-like_domsf"/>
</dbReference>
<name>A0AAW0U803_SCYPA</name>
<evidence type="ECO:0000259" key="1">
    <source>
        <dbReference type="Pfam" id="PF14560"/>
    </source>
</evidence>
<dbReference type="PANTHER" id="PTHR15140:SF6">
    <property type="entry name" value="TUBULIN-SPECIFIC CHAPERONE COFACTOR E-LIKE PROTEIN"/>
    <property type="match status" value="1"/>
</dbReference>
<dbReference type="InterPro" id="IPR032675">
    <property type="entry name" value="LRR_dom_sf"/>
</dbReference>
<dbReference type="SUPFAM" id="SSF54236">
    <property type="entry name" value="Ubiquitin-like"/>
    <property type="match status" value="1"/>
</dbReference>
<dbReference type="EMBL" id="JARAKH010000017">
    <property type="protein sequence ID" value="KAK8395855.1"/>
    <property type="molecule type" value="Genomic_DNA"/>
</dbReference>
<dbReference type="Pfam" id="PF14560">
    <property type="entry name" value="Ubiquitin_2"/>
    <property type="match status" value="1"/>
</dbReference>
<dbReference type="SUPFAM" id="SSF52058">
    <property type="entry name" value="L domain-like"/>
    <property type="match status" value="1"/>
</dbReference>
<accession>A0AAW0U803</accession>